<dbReference type="EMBL" id="VHLG01000003">
    <property type="protein sequence ID" value="TPW31784.1"/>
    <property type="molecule type" value="Genomic_DNA"/>
</dbReference>
<dbReference type="RefSeq" id="WP_141148555.1">
    <property type="nucleotide sequence ID" value="NZ_VHLG01000003.1"/>
</dbReference>
<dbReference type="InterPro" id="IPR050177">
    <property type="entry name" value="Lipid_A_modif_metabolic_enz"/>
</dbReference>
<keyword evidence="3" id="KW-1185">Reference proteome</keyword>
<dbReference type="SUPFAM" id="SSF51735">
    <property type="entry name" value="NAD(P)-binding Rossmann-fold domains"/>
    <property type="match status" value="1"/>
</dbReference>
<evidence type="ECO:0000313" key="3">
    <source>
        <dbReference type="Proteomes" id="UP000318801"/>
    </source>
</evidence>
<gene>
    <name evidence="2" type="ORF">FJU08_08575</name>
</gene>
<protein>
    <submittedName>
        <fullName evidence="2">NAD(P)-dependent oxidoreductase</fullName>
    </submittedName>
</protein>
<dbReference type="InterPro" id="IPR001509">
    <property type="entry name" value="Epimerase_deHydtase"/>
</dbReference>
<comment type="caution">
    <text evidence="2">The sequence shown here is derived from an EMBL/GenBank/DDBJ whole genome shotgun (WGS) entry which is preliminary data.</text>
</comment>
<feature type="domain" description="NAD-dependent epimerase/dehydratase" evidence="1">
    <location>
        <begin position="4"/>
        <end position="229"/>
    </location>
</feature>
<dbReference type="PANTHER" id="PTHR43245">
    <property type="entry name" value="BIFUNCTIONAL POLYMYXIN RESISTANCE PROTEIN ARNA"/>
    <property type="match status" value="1"/>
</dbReference>
<sequence length="297" mass="31452">MTHILISGGTGLVGRYMVEAFRAGGHLVSVAGRTPPPPETFAAAAAYRPLTLDPDRDQSGIFDGVDIFIHAAFLHEPGRYRGGEGDDPAGFIRANLDGSVALFETARAAGVQRCLFLSSRAVYDGFAPGTELNDSLIPAPTSLYGQIKYQAEQALAALSTPQFVTASLRATGVYGHLSPNKWDDLFARYLAGEMITPRAASEVHGADLASAALLLSQAPAHKVSGLSFNATDIVTDTHAILAPLKAATACPHPLPARAAHDTVSLMTTTRLNALGWRSGGYGLFYETLEKLVSRYAL</sequence>
<accession>A0A506UFF6</accession>
<proteinExistence type="predicted"/>
<name>A0A506UFF6_9HYPH</name>
<evidence type="ECO:0000259" key="1">
    <source>
        <dbReference type="Pfam" id="PF01370"/>
    </source>
</evidence>
<dbReference type="AlphaFoldDB" id="A0A506UFF6"/>
<evidence type="ECO:0000313" key="2">
    <source>
        <dbReference type="EMBL" id="TPW31784.1"/>
    </source>
</evidence>
<dbReference type="InterPro" id="IPR036291">
    <property type="entry name" value="NAD(P)-bd_dom_sf"/>
</dbReference>
<organism evidence="2 3">
    <name type="scientific">Martelella alba</name>
    <dbReference type="NCBI Taxonomy" id="2590451"/>
    <lineage>
        <taxon>Bacteria</taxon>
        <taxon>Pseudomonadati</taxon>
        <taxon>Pseudomonadota</taxon>
        <taxon>Alphaproteobacteria</taxon>
        <taxon>Hyphomicrobiales</taxon>
        <taxon>Aurantimonadaceae</taxon>
        <taxon>Martelella</taxon>
    </lineage>
</organism>
<dbReference type="OrthoDB" id="7941246at2"/>
<dbReference type="Proteomes" id="UP000318801">
    <property type="component" value="Unassembled WGS sequence"/>
</dbReference>
<dbReference type="Gene3D" id="3.40.50.720">
    <property type="entry name" value="NAD(P)-binding Rossmann-like Domain"/>
    <property type="match status" value="1"/>
</dbReference>
<dbReference type="Pfam" id="PF01370">
    <property type="entry name" value="Epimerase"/>
    <property type="match status" value="1"/>
</dbReference>
<reference evidence="2 3" key="1">
    <citation type="submission" date="2019-06" db="EMBL/GenBank/DDBJ databases">
        <authorList>
            <person name="Li M."/>
        </authorList>
    </citation>
    <scope>NUCLEOTIDE SEQUENCE [LARGE SCALE GENOMIC DNA]</scope>
    <source>
        <strain evidence="2 3">BGMRC2036</strain>
    </source>
</reference>